<dbReference type="RefSeq" id="XP_007911189.1">
    <property type="nucleotide sequence ID" value="XM_007912998.1"/>
</dbReference>
<evidence type="ECO:0000313" key="1">
    <source>
        <dbReference type="EMBL" id="EOO04109.1"/>
    </source>
</evidence>
<dbReference type="EMBL" id="KB932800">
    <property type="protein sequence ID" value="EOO04109.1"/>
    <property type="molecule type" value="Genomic_DNA"/>
</dbReference>
<dbReference type="InterPro" id="IPR036188">
    <property type="entry name" value="FAD/NAD-bd_sf"/>
</dbReference>
<gene>
    <name evidence="1" type="ORF">UCRPA7_402</name>
</gene>
<keyword evidence="2" id="KW-1185">Reference proteome</keyword>
<accession>R8BXV2</accession>
<dbReference type="KEGG" id="tmn:UCRPA7_402"/>
<sequence>MNVSTSGSMQFTANENKWIDFNTGLPVAGYVAPGAEDLYPALQRYLDVLEKYEDFLLPDYSKFPEPTSIPEDLLITFGELVEKYDLEAAVPQIWDSTAQGLGDTMGVPAIWVMQASTTPMVRALLGTAAAAVPPSGRLYDLYESVAEFLGNDVLYSNTVVRATRQEGKGVYLTTSDTNGKISCIKAKRLLIAFEPTAENLKPFAIDETEEDVFNEFEYSTVYAGILRHPSLQIFTAYSNRSPAPGSTNYTVFPVASQVGRIDYLGGTKDLFQFTAVGTEDETAESMKELIAQTIDTLIEAGTIPASNGTLEFLTFANHGKMHPHLSADVLRGGFIQKQLALQGRRSTWFTGSAFSAPFSTVLWEYNNVLLPSVIEGI</sequence>
<evidence type="ECO:0000313" key="2">
    <source>
        <dbReference type="Proteomes" id="UP000014074"/>
    </source>
</evidence>
<name>R8BXV2_PHAM7</name>
<reference evidence="2" key="1">
    <citation type="journal article" date="2013" name="Genome Announc.">
        <title>Draft genome sequence of the ascomycete Phaeoacremonium aleophilum strain UCR-PA7, a causal agent of the esca disease complex in grapevines.</title>
        <authorList>
            <person name="Blanco-Ulate B."/>
            <person name="Rolshausen P."/>
            <person name="Cantu D."/>
        </authorList>
    </citation>
    <scope>NUCLEOTIDE SEQUENCE [LARGE SCALE GENOMIC DNA]</scope>
    <source>
        <strain evidence="2">UCR-PA7</strain>
    </source>
</reference>
<dbReference type="GeneID" id="19324428"/>
<dbReference type="Proteomes" id="UP000014074">
    <property type="component" value="Unassembled WGS sequence"/>
</dbReference>
<proteinExistence type="predicted"/>
<dbReference type="SUPFAM" id="SSF51905">
    <property type="entry name" value="FAD/NAD(P)-binding domain"/>
    <property type="match status" value="1"/>
</dbReference>
<dbReference type="eggNOG" id="ENOG502SIR2">
    <property type="taxonomic scope" value="Eukaryota"/>
</dbReference>
<dbReference type="Gene3D" id="1.10.405.20">
    <property type="match status" value="1"/>
</dbReference>
<dbReference type="OrthoDB" id="68575at2759"/>
<protein>
    <submittedName>
        <fullName evidence="1">Putative amine oxidase protein</fullName>
    </submittedName>
</protein>
<dbReference type="AlphaFoldDB" id="R8BXV2"/>
<organism evidence="1 2">
    <name type="scientific">Phaeoacremonium minimum (strain UCR-PA7)</name>
    <name type="common">Esca disease fungus</name>
    <name type="synonym">Togninia minima</name>
    <dbReference type="NCBI Taxonomy" id="1286976"/>
    <lineage>
        <taxon>Eukaryota</taxon>
        <taxon>Fungi</taxon>
        <taxon>Dikarya</taxon>
        <taxon>Ascomycota</taxon>
        <taxon>Pezizomycotina</taxon>
        <taxon>Sordariomycetes</taxon>
        <taxon>Sordariomycetidae</taxon>
        <taxon>Togniniales</taxon>
        <taxon>Togniniaceae</taxon>
        <taxon>Phaeoacremonium</taxon>
    </lineage>
</organism>
<dbReference type="HOGENOM" id="CLU_028280_0_0_1"/>